<protein>
    <recommendedName>
        <fullName evidence="3">DUF839 domain-containing protein</fullName>
    </recommendedName>
</protein>
<accession>A0A4R6IV42</accession>
<evidence type="ECO:0008006" key="3">
    <source>
        <dbReference type="Google" id="ProtNLM"/>
    </source>
</evidence>
<keyword evidence="2" id="KW-1185">Reference proteome</keyword>
<dbReference type="EMBL" id="SNWP01000011">
    <property type="protein sequence ID" value="TDO26494.1"/>
    <property type="molecule type" value="Genomic_DNA"/>
</dbReference>
<sequence>MNSRMKNRTGVLILAIAATMTACKKNSDSNNSSEIVLANHSTTPSLVKKLTGFENLDVYSLIGSDDVLSGSPNFVFGGSADGSGLLKNADGTYTFLVNHEDNFAVSRITLDKSFKPTKGEYILNSTGGTWRLCSATMATQAEHGFGPLFLTSGESGEESRTHGINPLETNFNANTSKELPGLGRTSAENAVPLNKNAYPGKTVILIGDDDSGAEGGQVLMYVSNTVGDLTNGKLYTLRRKDANIKERDMLEGTGYDVEFVEIPNASTLTGRQLQLAAVGLNSIRFGRVEDLDYGKGSAVSNRDIYFNVTGQATTGANADFSRTKYGRVYKLSLDATNPLAGRIECILDGDNRTTGKAKDFQNPDNILVTQNYVYIQEDANSYGDETHDAYIYQYNINTKELKKVLELDHRRTATDAAKYNVGGTSTFGSWEYGSMIDISDIISVPNTFMLCVQPHTWRGDKYKGVDGGSIRPTENQASQILIIKGLQK</sequence>
<gene>
    <name evidence="1" type="ORF">BC659_1800</name>
</gene>
<reference evidence="1 2" key="1">
    <citation type="submission" date="2019-03" db="EMBL/GenBank/DDBJ databases">
        <title>Genomic Encyclopedia of Archaeal and Bacterial Type Strains, Phase II (KMG-II): from individual species to whole genera.</title>
        <authorList>
            <person name="Goeker M."/>
        </authorList>
    </citation>
    <scope>NUCLEOTIDE SEQUENCE [LARGE SCALE GENOMIC DNA]</scope>
    <source>
        <strain evidence="1 2">DSM 28323</strain>
    </source>
</reference>
<proteinExistence type="predicted"/>
<comment type="caution">
    <text evidence="1">The sequence shown here is derived from an EMBL/GenBank/DDBJ whole genome shotgun (WGS) entry which is preliminary data.</text>
</comment>
<name>A0A4R6IV42_9BACT</name>
<dbReference type="AlphaFoldDB" id="A0A4R6IV42"/>
<organism evidence="1 2">
    <name type="scientific">Sediminibacterium goheungense</name>
    <dbReference type="NCBI Taxonomy" id="1086393"/>
    <lineage>
        <taxon>Bacteria</taxon>
        <taxon>Pseudomonadati</taxon>
        <taxon>Bacteroidota</taxon>
        <taxon>Chitinophagia</taxon>
        <taxon>Chitinophagales</taxon>
        <taxon>Chitinophagaceae</taxon>
        <taxon>Sediminibacterium</taxon>
    </lineage>
</organism>
<dbReference type="PROSITE" id="PS51257">
    <property type="entry name" value="PROKAR_LIPOPROTEIN"/>
    <property type="match status" value="1"/>
</dbReference>
<dbReference type="Proteomes" id="UP000295741">
    <property type="component" value="Unassembled WGS sequence"/>
</dbReference>
<evidence type="ECO:0000313" key="1">
    <source>
        <dbReference type="EMBL" id="TDO26494.1"/>
    </source>
</evidence>
<evidence type="ECO:0000313" key="2">
    <source>
        <dbReference type="Proteomes" id="UP000295741"/>
    </source>
</evidence>
<dbReference type="RefSeq" id="WP_211340757.1">
    <property type="nucleotide sequence ID" value="NZ_SNWP01000011.1"/>
</dbReference>